<dbReference type="GO" id="GO:0006397">
    <property type="term" value="P:mRNA processing"/>
    <property type="evidence" value="ECO:0007669"/>
    <property type="project" value="UniProtKB-KW"/>
</dbReference>
<evidence type="ECO:0000256" key="1">
    <source>
        <dbReference type="ARBA" id="ARBA00022664"/>
    </source>
</evidence>
<accession>A0A6C0I800</accession>
<dbReference type="InterPro" id="IPR004206">
    <property type="entry name" value="mRNA_triPase_Cet1"/>
</dbReference>
<evidence type="ECO:0000256" key="3">
    <source>
        <dbReference type="ARBA" id="ARBA00035028"/>
    </source>
</evidence>
<evidence type="ECO:0000259" key="5">
    <source>
        <dbReference type="Pfam" id="PF02940"/>
    </source>
</evidence>
<proteinExistence type="predicted"/>
<sequence>MNSYLFMPFVEIEVRLGTFDKKFDSCVDHIYFQKIIKVLESYQWKDIEYTETNEIINENIKKINDTKIIMKENVITNTIQLKNSPFDIRFSVNQEFELSTLSSFNNPVIRNKKRKSFINENFKYDLTEVDETINNITKKKYEVELELLVTRETLTWNSEYIHDYLECKIYDLVNIVEPMEREKFKVKLLK</sequence>
<evidence type="ECO:0000313" key="6">
    <source>
        <dbReference type="EMBL" id="QHT89148.1"/>
    </source>
</evidence>
<keyword evidence="1" id="KW-0507">mRNA processing</keyword>
<dbReference type="GO" id="GO:0004651">
    <property type="term" value="F:polynucleotide 5'-phosphatase activity"/>
    <property type="evidence" value="ECO:0007669"/>
    <property type="project" value="InterPro"/>
</dbReference>
<dbReference type="InterPro" id="IPR037009">
    <property type="entry name" value="mRNA_triPase_Cet1_sf"/>
</dbReference>
<keyword evidence="2" id="KW-0378">Hydrolase</keyword>
<evidence type="ECO:0000256" key="4">
    <source>
        <dbReference type="ARBA" id="ARBA00047740"/>
    </source>
</evidence>
<name>A0A6C0I800_9ZZZZ</name>
<dbReference type="AlphaFoldDB" id="A0A6C0I800"/>
<dbReference type="InterPro" id="IPR033469">
    <property type="entry name" value="CYTH-like_dom_sf"/>
</dbReference>
<dbReference type="SUPFAM" id="SSF55154">
    <property type="entry name" value="CYTH-like phosphatases"/>
    <property type="match status" value="1"/>
</dbReference>
<organism evidence="6">
    <name type="scientific">viral metagenome</name>
    <dbReference type="NCBI Taxonomy" id="1070528"/>
    <lineage>
        <taxon>unclassified sequences</taxon>
        <taxon>metagenomes</taxon>
        <taxon>organismal metagenomes</taxon>
    </lineage>
</organism>
<dbReference type="Gene3D" id="3.20.100.10">
    <property type="entry name" value="mRNA triphosphatase Cet1-like"/>
    <property type="match status" value="1"/>
</dbReference>
<reference evidence="6" key="1">
    <citation type="journal article" date="2020" name="Nature">
        <title>Giant virus diversity and host interactions through global metagenomics.</title>
        <authorList>
            <person name="Schulz F."/>
            <person name="Roux S."/>
            <person name="Paez-Espino D."/>
            <person name="Jungbluth S."/>
            <person name="Walsh D.A."/>
            <person name="Denef V.J."/>
            <person name="McMahon K.D."/>
            <person name="Konstantinidis K.T."/>
            <person name="Eloe-Fadrosh E.A."/>
            <person name="Kyrpides N.C."/>
            <person name="Woyke T."/>
        </authorList>
    </citation>
    <scope>NUCLEOTIDE SEQUENCE</scope>
    <source>
        <strain evidence="6">GVMAG-M-3300023184-53</strain>
    </source>
</reference>
<dbReference type="EC" id="3.6.1.74" evidence="3"/>
<feature type="domain" description="mRNA triphosphatase Cet1-like" evidence="5">
    <location>
        <begin position="62"/>
        <end position="147"/>
    </location>
</feature>
<evidence type="ECO:0000256" key="2">
    <source>
        <dbReference type="ARBA" id="ARBA00022801"/>
    </source>
</evidence>
<comment type="catalytic activity">
    <reaction evidence="4">
        <text>a 5'-end triphospho-ribonucleoside in mRNA + H2O = a 5'-end diphospho-ribonucleoside in mRNA + phosphate + H(+)</text>
        <dbReference type="Rhea" id="RHEA:67004"/>
        <dbReference type="Rhea" id="RHEA-COMP:17164"/>
        <dbReference type="Rhea" id="RHEA-COMP:17165"/>
        <dbReference type="ChEBI" id="CHEBI:15377"/>
        <dbReference type="ChEBI" id="CHEBI:15378"/>
        <dbReference type="ChEBI" id="CHEBI:43474"/>
        <dbReference type="ChEBI" id="CHEBI:167616"/>
        <dbReference type="ChEBI" id="CHEBI:167618"/>
        <dbReference type="EC" id="3.6.1.74"/>
    </reaction>
    <physiologicalReaction direction="left-to-right" evidence="4">
        <dbReference type="Rhea" id="RHEA:67005"/>
    </physiologicalReaction>
</comment>
<dbReference type="EMBL" id="MN740136">
    <property type="protein sequence ID" value="QHT89148.1"/>
    <property type="molecule type" value="Genomic_DNA"/>
</dbReference>
<protein>
    <recommendedName>
        <fullName evidence="3">mRNA 5'-phosphatase</fullName>
        <ecNumber evidence="3">3.6.1.74</ecNumber>
    </recommendedName>
</protein>
<dbReference type="GO" id="GO:0140818">
    <property type="term" value="F:mRNA 5'-triphosphate monophosphatase activity"/>
    <property type="evidence" value="ECO:0007669"/>
    <property type="project" value="UniProtKB-EC"/>
</dbReference>
<dbReference type="Pfam" id="PF02940">
    <property type="entry name" value="mRNA_triPase"/>
    <property type="match status" value="1"/>
</dbReference>